<dbReference type="Proteomes" id="UP001174694">
    <property type="component" value="Unassembled WGS sequence"/>
</dbReference>
<dbReference type="PANTHER" id="PTHR42815">
    <property type="entry name" value="FAD-BINDING, PUTATIVE (AFU_ORTHOLOGUE AFUA_6G07600)-RELATED"/>
    <property type="match status" value="1"/>
</dbReference>
<evidence type="ECO:0000259" key="2">
    <source>
        <dbReference type="PROSITE" id="PS51384"/>
    </source>
</evidence>
<dbReference type="GO" id="GO:0016491">
    <property type="term" value="F:oxidoreductase activity"/>
    <property type="evidence" value="ECO:0007669"/>
    <property type="project" value="InterPro"/>
</dbReference>
<sequence>MTTFYEHTQQWHPGELAVHQLLGSPHRQGSNPTSRGLPAPYGYRVAASPLVAFGALDSSGRPWTTLWGGERGFARPVAQGVLGVQGLVDSAHDPVVQALFEGVEDGEMVQGGKEGGRVMAALSIDLSTRDRVKLAGRMLAGAVVPRDQGSSNSPRADGGENKDERGGVAEVQLAMLVEESLGNCPKYLNSRTIRAHLPSPSLVSDTLPLPAAALALLARADLFFLSSTDGRTMDTNHRGGPPGFVRVERNDESSSPGGTVLVYPEYSGNRLYQTLGNLHQRPQVGLCVPDLATGEVLYLTGTARILAGAEAAGALPHSKVAVRITVAAARLVRDGLPFRAAEGPVGYSPYNPPVRRLAGEQGAGEAVAEPGAATTAALVGREVLTPSVARFTFRVSPPPPPEGRVLPGGHVTLDFSEELDEGWSHMRDGDPGSLNDDFVRTFTVSNDMGSSADAKKGYSEMQITARRHGPATALLWRWNLRVPLEVKVVGFGGDERFRIAGDAVSAAGEGEKGRCKKTVFVAGGVGITPLLAQAPGLLSPPEGQGKGGEWEVIWSLRAEDLGLAVDSLERMPGLGERVRLFITGDSGEGQEQQEEERVQRVEKTGAVVVRRRLEEGDLKAGQGSKYHLCAPPGLLKALVGWLGGEDVVWESFEY</sequence>
<dbReference type="AlphaFoldDB" id="A0AA38VMD0"/>
<dbReference type="SUPFAM" id="SSF50475">
    <property type="entry name" value="FMN-binding split barrel"/>
    <property type="match status" value="1"/>
</dbReference>
<protein>
    <submittedName>
        <fullName evidence="3">Oxidoreductase</fullName>
    </submittedName>
</protein>
<reference evidence="3" key="1">
    <citation type="submission" date="2022-07" db="EMBL/GenBank/DDBJ databases">
        <title>Fungi with potential for degradation of polypropylene.</title>
        <authorList>
            <person name="Gostincar C."/>
        </authorList>
    </citation>
    <scope>NUCLEOTIDE SEQUENCE</scope>
    <source>
        <strain evidence="3">EXF-13308</strain>
    </source>
</reference>
<evidence type="ECO:0000313" key="3">
    <source>
        <dbReference type="EMBL" id="KAJ9151394.1"/>
    </source>
</evidence>
<gene>
    <name evidence="3" type="ORF">NKR23_g3191</name>
</gene>
<dbReference type="Gene3D" id="2.30.110.10">
    <property type="entry name" value="Electron Transport, Fmn-binding Protein, Chain A"/>
    <property type="match status" value="1"/>
</dbReference>
<dbReference type="SUPFAM" id="SSF52343">
    <property type="entry name" value="Ferredoxin reductase-like, C-terminal NADP-linked domain"/>
    <property type="match status" value="1"/>
</dbReference>
<name>A0AA38VMD0_9PEZI</name>
<dbReference type="InterPro" id="IPR039261">
    <property type="entry name" value="FNR_nucleotide-bd"/>
</dbReference>
<dbReference type="InterPro" id="IPR017927">
    <property type="entry name" value="FAD-bd_FR_type"/>
</dbReference>
<organism evidence="3 4">
    <name type="scientific">Pleurostoma richardsiae</name>
    <dbReference type="NCBI Taxonomy" id="41990"/>
    <lineage>
        <taxon>Eukaryota</taxon>
        <taxon>Fungi</taxon>
        <taxon>Dikarya</taxon>
        <taxon>Ascomycota</taxon>
        <taxon>Pezizomycotina</taxon>
        <taxon>Sordariomycetes</taxon>
        <taxon>Sordariomycetidae</taxon>
        <taxon>Calosphaeriales</taxon>
        <taxon>Pleurostomataceae</taxon>
        <taxon>Pleurostoma</taxon>
    </lineage>
</organism>
<evidence type="ECO:0000256" key="1">
    <source>
        <dbReference type="SAM" id="MobiDB-lite"/>
    </source>
</evidence>
<dbReference type="EMBL" id="JANBVO010000006">
    <property type="protein sequence ID" value="KAJ9151394.1"/>
    <property type="molecule type" value="Genomic_DNA"/>
</dbReference>
<dbReference type="InterPro" id="IPR012349">
    <property type="entry name" value="Split_barrel_FMN-bd"/>
</dbReference>
<proteinExistence type="predicted"/>
<keyword evidence="4" id="KW-1185">Reference proteome</keyword>
<dbReference type="PANTHER" id="PTHR42815:SF2">
    <property type="entry name" value="FAD-BINDING, PUTATIVE (AFU_ORTHOLOGUE AFUA_6G07600)-RELATED"/>
    <property type="match status" value="1"/>
</dbReference>
<feature type="region of interest" description="Disordered" evidence="1">
    <location>
        <begin position="143"/>
        <end position="165"/>
    </location>
</feature>
<dbReference type="Gene3D" id="3.40.50.80">
    <property type="entry name" value="Nucleotide-binding domain of ferredoxin-NADP reductase (FNR) module"/>
    <property type="match status" value="1"/>
</dbReference>
<feature type="domain" description="FAD-binding FR-type" evidence="2">
    <location>
        <begin position="371"/>
        <end position="498"/>
    </location>
</feature>
<accession>A0AA38VMD0</accession>
<comment type="caution">
    <text evidence="3">The sequence shown here is derived from an EMBL/GenBank/DDBJ whole genome shotgun (WGS) entry which is preliminary data.</text>
</comment>
<evidence type="ECO:0000313" key="4">
    <source>
        <dbReference type="Proteomes" id="UP001174694"/>
    </source>
</evidence>
<dbReference type="PROSITE" id="PS51384">
    <property type="entry name" value="FAD_FR"/>
    <property type="match status" value="1"/>
</dbReference>
<dbReference type="CDD" id="cd06197">
    <property type="entry name" value="FNR_like_2"/>
    <property type="match status" value="1"/>
</dbReference>